<name>W9RFN1_9ROSA</name>
<feature type="domain" description="Protein kinase" evidence="12">
    <location>
        <begin position="100"/>
        <end position="382"/>
    </location>
</feature>
<evidence type="ECO:0000256" key="2">
    <source>
        <dbReference type="ARBA" id="ARBA00012513"/>
    </source>
</evidence>
<accession>W9RFN1</accession>
<evidence type="ECO:0000256" key="1">
    <source>
        <dbReference type="ARBA" id="ARBA00004479"/>
    </source>
</evidence>
<keyword evidence="11" id="KW-0812">Transmembrane</keyword>
<keyword evidence="11" id="KW-0472">Membrane</keyword>
<reference evidence="14" key="1">
    <citation type="submission" date="2013-01" db="EMBL/GenBank/DDBJ databases">
        <title>Draft Genome Sequence of a Mulberry Tree, Morus notabilis C.K. Schneid.</title>
        <authorList>
            <person name="He N."/>
            <person name="Zhao S."/>
        </authorList>
    </citation>
    <scope>NUCLEOTIDE SEQUENCE</scope>
</reference>
<comment type="catalytic activity">
    <reaction evidence="9">
        <text>L-seryl-[protein] + ATP = O-phospho-L-seryl-[protein] + ADP + H(+)</text>
        <dbReference type="Rhea" id="RHEA:17989"/>
        <dbReference type="Rhea" id="RHEA-COMP:9863"/>
        <dbReference type="Rhea" id="RHEA-COMP:11604"/>
        <dbReference type="ChEBI" id="CHEBI:15378"/>
        <dbReference type="ChEBI" id="CHEBI:29999"/>
        <dbReference type="ChEBI" id="CHEBI:30616"/>
        <dbReference type="ChEBI" id="CHEBI:83421"/>
        <dbReference type="ChEBI" id="CHEBI:456216"/>
        <dbReference type="EC" id="2.7.11.1"/>
    </reaction>
</comment>
<dbReference type="EMBL" id="KE344611">
    <property type="protein sequence ID" value="EXB70616.1"/>
    <property type="molecule type" value="Genomic_DNA"/>
</dbReference>
<dbReference type="FunFam" id="3.30.200.20:FF:000745">
    <property type="entry name" value="Phytosulfokine receptor 2"/>
    <property type="match status" value="1"/>
</dbReference>
<dbReference type="InterPro" id="IPR001245">
    <property type="entry name" value="Ser-Thr/Tyr_kinase_cat_dom"/>
</dbReference>
<evidence type="ECO:0000256" key="5">
    <source>
        <dbReference type="ARBA" id="ARBA00022741"/>
    </source>
</evidence>
<evidence type="ECO:0000259" key="12">
    <source>
        <dbReference type="PROSITE" id="PS50011"/>
    </source>
</evidence>
<comment type="subcellular location">
    <subcellularLocation>
        <location evidence="1">Membrane</location>
        <topology evidence="1">Single-pass type I membrane protein</topology>
    </subcellularLocation>
</comment>
<evidence type="ECO:0000256" key="8">
    <source>
        <dbReference type="ARBA" id="ARBA00047899"/>
    </source>
</evidence>
<keyword evidence="6" id="KW-0418">Kinase</keyword>
<dbReference type="InterPro" id="IPR008271">
    <property type="entry name" value="Ser/Thr_kinase_AS"/>
</dbReference>
<evidence type="ECO:0000256" key="3">
    <source>
        <dbReference type="ARBA" id="ARBA00022527"/>
    </source>
</evidence>
<feature type="compositionally biased region" description="Polar residues" evidence="10">
    <location>
        <begin position="396"/>
        <end position="410"/>
    </location>
</feature>
<keyword evidence="5" id="KW-0547">Nucleotide-binding</keyword>
<dbReference type="GO" id="GO:0005524">
    <property type="term" value="F:ATP binding"/>
    <property type="evidence" value="ECO:0007669"/>
    <property type="project" value="UniProtKB-KW"/>
</dbReference>
<evidence type="ECO:0000256" key="9">
    <source>
        <dbReference type="ARBA" id="ARBA00048679"/>
    </source>
</evidence>
<evidence type="ECO:0000256" key="10">
    <source>
        <dbReference type="SAM" id="MobiDB-lite"/>
    </source>
</evidence>
<dbReference type="PANTHER" id="PTHR48006">
    <property type="entry name" value="LEUCINE-RICH REPEAT-CONTAINING PROTEIN DDB_G0281931-RELATED"/>
    <property type="match status" value="1"/>
</dbReference>
<organism evidence="13 14">
    <name type="scientific">Morus notabilis</name>
    <dbReference type="NCBI Taxonomy" id="981085"/>
    <lineage>
        <taxon>Eukaryota</taxon>
        <taxon>Viridiplantae</taxon>
        <taxon>Streptophyta</taxon>
        <taxon>Embryophyta</taxon>
        <taxon>Tracheophyta</taxon>
        <taxon>Spermatophyta</taxon>
        <taxon>Magnoliopsida</taxon>
        <taxon>eudicotyledons</taxon>
        <taxon>Gunneridae</taxon>
        <taxon>Pentapetalae</taxon>
        <taxon>rosids</taxon>
        <taxon>fabids</taxon>
        <taxon>Rosales</taxon>
        <taxon>Moraceae</taxon>
        <taxon>Moreae</taxon>
        <taxon>Morus</taxon>
    </lineage>
</organism>
<dbReference type="eggNOG" id="KOG1187">
    <property type="taxonomic scope" value="Eukaryota"/>
</dbReference>
<evidence type="ECO:0000256" key="7">
    <source>
        <dbReference type="ARBA" id="ARBA00022840"/>
    </source>
</evidence>
<keyword evidence="7" id="KW-0067">ATP-binding</keyword>
<dbReference type="STRING" id="981085.W9RFN1"/>
<dbReference type="InterPro" id="IPR000719">
    <property type="entry name" value="Prot_kinase_dom"/>
</dbReference>
<feature type="transmembrane region" description="Helical" evidence="11">
    <location>
        <begin position="7"/>
        <end position="29"/>
    </location>
</feature>
<dbReference type="InterPro" id="IPR011009">
    <property type="entry name" value="Kinase-like_dom_sf"/>
</dbReference>
<keyword evidence="4" id="KW-0808">Transferase</keyword>
<dbReference type="PROSITE" id="PS00108">
    <property type="entry name" value="PROTEIN_KINASE_ST"/>
    <property type="match status" value="1"/>
</dbReference>
<keyword evidence="11" id="KW-1133">Transmembrane helix</keyword>
<evidence type="ECO:0000256" key="6">
    <source>
        <dbReference type="ARBA" id="ARBA00022777"/>
    </source>
</evidence>
<comment type="catalytic activity">
    <reaction evidence="8">
        <text>L-threonyl-[protein] + ATP = O-phospho-L-threonyl-[protein] + ADP + H(+)</text>
        <dbReference type="Rhea" id="RHEA:46608"/>
        <dbReference type="Rhea" id="RHEA-COMP:11060"/>
        <dbReference type="Rhea" id="RHEA-COMP:11605"/>
        <dbReference type="ChEBI" id="CHEBI:15378"/>
        <dbReference type="ChEBI" id="CHEBI:30013"/>
        <dbReference type="ChEBI" id="CHEBI:30616"/>
        <dbReference type="ChEBI" id="CHEBI:61977"/>
        <dbReference type="ChEBI" id="CHEBI:456216"/>
        <dbReference type="EC" id="2.7.11.1"/>
    </reaction>
</comment>
<keyword evidence="13" id="KW-0675">Receptor</keyword>
<dbReference type="GO" id="GO:0004674">
    <property type="term" value="F:protein serine/threonine kinase activity"/>
    <property type="evidence" value="ECO:0007669"/>
    <property type="project" value="UniProtKB-KW"/>
</dbReference>
<dbReference type="GO" id="GO:0016020">
    <property type="term" value="C:membrane"/>
    <property type="evidence" value="ECO:0007669"/>
    <property type="project" value="UniProtKB-SubCell"/>
</dbReference>
<dbReference type="EC" id="2.7.11.1" evidence="2"/>
<dbReference type="Proteomes" id="UP000030645">
    <property type="component" value="Unassembled WGS sequence"/>
</dbReference>
<feature type="region of interest" description="Disordered" evidence="10">
    <location>
        <begin position="388"/>
        <end position="410"/>
    </location>
</feature>
<evidence type="ECO:0000256" key="4">
    <source>
        <dbReference type="ARBA" id="ARBA00022679"/>
    </source>
</evidence>
<dbReference type="FunFam" id="1.10.510.10:FF:001023">
    <property type="entry name" value="Os07g0541700 protein"/>
    <property type="match status" value="1"/>
</dbReference>
<dbReference type="AlphaFoldDB" id="W9RFN1"/>
<proteinExistence type="predicted"/>
<evidence type="ECO:0000256" key="11">
    <source>
        <dbReference type="SAM" id="Phobius"/>
    </source>
</evidence>
<dbReference type="Gene3D" id="1.10.510.10">
    <property type="entry name" value="Transferase(Phosphotransferase) domain 1"/>
    <property type="match status" value="1"/>
</dbReference>
<keyword evidence="14" id="KW-1185">Reference proteome</keyword>
<evidence type="ECO:0000313" key="13">
    <source>
        <dbReference type="EMBL" id="EXB70616.1"/>
    </source>
</evidence>
<dbReference type="Gene3D" id="3.30.200.20">
    <property type="entry name" value="Phosphorylase Kinase, domain 1"/>
    <property type="match status" value="1"/>
</dbReference>
<dbReference type="PROSITE" id="PS50011">
    <property type="entry name" value="PROTEIN_KINASE_DOM"/>
    <property type="match status" value="1"/>
</dbReference>
<dbReference type="PANTHER" id="PTHR48006:SF47">
    <property type="entry name" value="PHYTOSULFOKINE RECEPTOR 2-LIKE"/>
    <property type="match status" value="1"/>
</dbReference>
<protein>
    <recommendedName>
        <fullName evidence="2">non-specific serine/threonine protein kinase</fullName>
        <ecNumber evidence="2">2.7.11.1</ecNumber>
    </recommendedName>
</protein>
<sequence>MDESAKIIMAGFLSFAFSAIILITAEIMICKSKRANSSHTQATQVPNPITLPNPNPITLPNPTTITVEANVQIAPLEVTVSFDPSLQISLNDITTATKNFSADLITADGRFGFVYKAELPNGLKLAVKKLDPEGFHCFMEFRSELEILGKLRHRNIVRLLGYCVTGGERVLIYEFFEMGNLDICLHGLSKDSSASRLTLFWEARHKIIRGVANGLAYMHDLEKPIIHRDIKAENIFLDSEFEAHIADFGLARMVEFQNTHVSTQEAGTVGYIAPEYEEGCAVARVKGDVYAFGILMLEVATGKQPRLSVSMDGKRMSFMKWARHMVAQNREREMLVPNLGRGLDVSKIQEYFKIALMCTNPIPAERPTMRNAPTRDPSSSWTLQIRKKRSSMRRSCLTTSPMQPTSAVPE</sequence>
<gene>
    <name evidence="13" type="ORF">L484_023801</name>
</gene>
<dbReference type="SUPFAM" id="SSF56112">
    <property type="entry name" value="Protein kinase-like (PK-like)"/>
    <property type="match status" value="1"/>
</dbReference>
<keyword evidence="3" id="KW-0723">Serine/threonine-protein kinase</keyword>
<dbReference type="Pfam" id="PF07714">
    <property type="entry name" value="PK_Tyr_Ser-Thr"/>
    <property type="match status" value="1"/>
</dbReference>
<evidence type="ECO:0000313" key="14">
    <source>
        <dbReference type="Proteomes" id="UP000030645"/>
    </source>
</evidence>
<dbReference type="SMART" id="SM00220">
    <property type="entry name" value="S_TKc"/>
    <property type="match status" value="1"/>
</dbReference>
<dbReference type="InterPro" id="IPR051824">
    <property type="entry name" value="LRR_Rcpt-Like_S/T_Kinase"/>
</dbReference>